<organism evidence="1 2">
    <name type="scientific">Pocillopora meandrina</name>
    <dbReference type="NCBI Taxonomy" id="46732"/>
    <lineage>
        <taxon>Eukaryota</taxon>
        <taxon>Metazoa</taxon>
        <taxon>Cnidaria</taxon>
        <taxon>Anthozoa</taxon>
        <taxon>Hexacorallia</taxon>
        <taxon>Scleractinia</taxon>
        <taxon>Astrocoeniina</taxon>
        <taxon>Pocilloporidae</taxon>
        <taxon>Pocillopora</taxon>
    </lineage>
</organism>
<reference evidence="1 2" key="1">
    <citation type="submission" date="2022-05" db="EMBL/GenBank/DDBJ databases">
        <authorList>
            <consortium name="Genoscope - CEA"/>
            <person name="William W."/>
        </authorList>
    </citation>
    <scope>NUCLEOTIDE SEQUENCE [LARGE SCALE GENOMIC DNA]</scope>
</reference>
<gene>
    <name evidence="1" type="ORF">PMEA_00026638</name>
</gene>
<dbReference type="Proteomes" id="UP001159428">
    <property type="component" value="Unassembled WGS sequence"/>
</dbReference>
<evidence type="ECO:0000313" key="1">
    <source>
        <dbReference type="EMBL" id="CAH3152266.1"/>
    </source>
</evidence>
<proteinExistence type="predicted"/>
<name>A0AAU9XMV3_9CNID</name>
<dbReference type="EMBL" id="CALNXJ010000050">
    <property type="protein sequence ID" value="CAH3152266.1"/>
    <property type="molecule type" value="Genomic_DNA"/>
</dbReference>
<protein>
    <submittedName>
        <fullName evidence="1">Uncharacterized protein</fullName>
    </submittedName>
</protein>
<keyword evidence="2" id="KW-1185">Reference proteome</keyword>
<dbReference type="AlphaFoldDB" id="A0AAU9XMV3"/>
<accession>A0AAU9XMV3</accession>
<sequence length="257" mass="29408">MRERTTGGKTIQLFGMPHVDLFNSGRMLIPGVDLKMRFTLNDPKFFMNGLTSVTTNVRLQQGDLKMKFFACMVKVRSDMYNHWKKNLDVYYPTVRSEIRNYTLQNRDSIFEATDVFNGRVPDRVVVGSIKQIVEGEEYLCQALELNPANGTLDMAGYHRLAMANCCKFKGKCMIKPEHWGHNRHTTLFMWNNVASGCADNVQLNPKQEGRVNISIRKTSVDELVTVIIYGEFENMLQIKPTGSTQYDIYSQTIAGRI</sequence>
<evidence type="ECO:0000313" key="2">
    <source>
        <dbReference type="Proteomes" id="UP001159428"/>
    </source>
</evidence>
<comment type="caution">
    <text evidence="1">The sequence shown here is derived from an EMBL/GenBank/DDBJ whole genome shotgun (WGS) entry which is preliminary data.</text>
</comment>